<dbReference type="PANTHER" id="PTHR12818:SF0">
    <property type="entry name" value="TRNA (ADENINE(37)-N6)-METHYLTRANSFERASE"/>
    <property type="match status" value="1"/>
</dbReference>
<keyword evidence="4" id="KW-0489">Methyltransferase</keyword>
<dbReference type="PANTHER" id="PTHR12818">
    <property type="entry name" value="TRNA (ADENINE(37)-N6)-METHYLTRANSFERASE"/>
    <property type="match status" value="1"/>
</dbReference>
<dbReference type="InterPro" id="IPR036413">
    <property type="entry name" value="YaeB-like_sf"/>
</dbReference>
<dbReference type="CDD" id="cd09281">
    <property type="entry name" value="UPF0066"/>
    <property type="match status" value="1"/>
</dbReference>
<dbReference type="GO" id="GO:0032259">
    <property type="term" value="P:methylation"/>
    <property type="evidence" value="ECO:0007669"/>
    <property type="project" value="UniProtKB-KW"/>
</dbReference>
<sequence>MNIEVSPIGFVKNLRKKPIDDQWSEVLSEIELTGGIPENALLGLEHFSHVEVIYFFDQVNPEDIVYSNHPRGNKAYPLVGIFAQRKKDRPNQLGLCVGEIIKVEKRKIYLKYLDAIDGTPVLDIKPVMNEFLPKSDVKHPDWSRDLMKNYW</sequence>
<keyword evidence="1" id="KW-0949">S-adenosyl-L-methionine</keyword>
<dbReference type="InterPro" id="IPR023370">
    <property type="entry name" value="TrmO-like_N"/>
</dbReference>
<organism evidence="4 5">
    <name type="scientific">Leptospira ognonensis</name>
    <dbReference type="NCBI Taxonomy" id="2484945"/>
    <lineage>
        <taxon>Bacteria</taxon>
        <taxon>Pseudomonadati</taxon>
        <taxon>Spirochaetota</taxon>
        <taxon>Spirochaetia</taxon>
        <taxon>Leptospirales</taxon>
        <taxon>Leptospiraceae</taxon>
        <taxon>Leptospira</taxon>
    </lineage>
</organism>
<evidence type="ECO:0000313" key="4">
    <source>
        <dbReference type="EMBL" id="TGL59309.1"/>
    </source>
</evidence>
<name>A0A4R9K0W6_9LEPT</name>
<protein>
    <submittedName>
        <fullName evidence="4">S-adenosylmethionine-dependent methyltransferase</fullName>
    </submittedName>
</protein>
<proteinExistence type="inferred from homology"/>
<dbReference type="Gene3D" id="2.40.30.70">
    <property type="entry name" value="YaeB-like"/>
    <property type="match status" value="1"/>
</dbReference>
<dbReference type="GO" id="GO:0008168">
    <property type="term" value="F:methyltransferase activity"/>
    <property type="evidence" value="ECO:0007669"/>
    <property type="project" value="UniProtKB-KW"/>
</dbReference>
<feature type="domain" description="TsaA-like" evidence="3">
    <location>
        <begin position="5"/>
        <end position="136"/>
    </location>
</feature>
<dbReference type="SUPFAM" id="SSF118196">
    <property type="entry name" value="YaeB-like"/>
    <property type="match status" value="1"/>
</dbReference>
<evidence type="ECO:0000313" key="5">
    <source>
        <dbReference type="Proteomes" id="UP000297693"/>
    </source>
</evidence>
<dbReference type="PROSITE" id="PS51668">
    <property type="entry name" value="TSAA_2"/>
    <property type="match status" value="1"/>
</dbReference>
<dbReference type="AlphaFoldDB" id="A0A4R9K0W6"/>
<dbReference type="Proteomes" id="UP000297693">
    <property type="component" value="Unassembled WGS sequence"/>
</dbReference>
<evidence type="ECO:0000256" key="1">
    <source>
        <dbReference type="ARBA" id="ARBA00022691"/>
    </source>
</evidence>
<reference evidence="4" key="1">
    <citation type="journal article" date="2019" name="PLoS Negl. Trop. Dis.">
        <title>Revisiting the worldwide diversity of Leptospira species in the environment.</title>
        <authorList>
            <person name="Vincent A.T."/>
            <person name="Schiettekatte O."/>
            <person name="Bourhy P."/>
            <person name="Veyrier F.J."/>
            <person name="Picardeau M."/>
        </authorList>
    </citation>
    <scope>NUCLEOTIDE SEQUENCE [LARGE SCALE GENOMIC DNA]</scope>
    <source>
        <strain evidence="4">201702476</strain>
    </source>
</reference>
<keyword evidence="5" id="KW-1185">Reference proteome</keyword>
<dbReference type="InterPro" id="IPR040372">
    <property type="entry name" value="YaeB-like"/>
</dbReference>
<keyword evidence="4" id="KW-0808">Transferase</keyword>
<dbReference type="RefSeq" id="WP_135623498.1">
    <property type="nucleotide sequence ID" value="NZ_RQGD01000024.1"/>
</dbReference>
<dbReference type="OrthoDB" id="9799092at2"/>
<accession>A0A4R9K0W6</accession>
<dbReference type="Pfam" id="PF01980">
    <property type="entry name" value="TrmO_N"/>
    <property type="match status" value="1"/>
</dbReference>
<gene>
    <name evidence="4" type="ORF">EHQ58_08670</name>
</gene>
<evidence type="ECO:0000256" key="2">
    <source>
        <dbReference type="ARBA" id="ARBA00033753"/>
    </source>
</evidence>
<comment type="similarity">
    <text evidence="2">Belongs to the tRNA methyltransferase O family.</text>
</comment>
<comment type="caution">
    <text evidence="4">The sequence shown here is derived from an EMBL/GenBank/DDBJ whole genome shotgun (WGS) entry which is preliminary data.</text>
</comment>
<dbReference type="InterPro" id="IPR036414">
    <property type="entry name" value="YaeB_N_sf"/>
</dbReference>
<dbReference type="EMBL" id="RQGD01000024">
    <property type="protein sequence ID" value="TGL59309.1"/>
    <property type="molecule type" value="Genomic_DNA"/>
</dbReference>
<evidence type="ECO:0000259" key="3">
    <source>
        <dbReference type="PROSITE" id="PS51668"/>
    </source>
</evidence>